<sequence>MRYHALLTLLLMLPGLALAQNWTTRPTDQLIEQVALDNWVRGKVLNYYDGGTSDFRENGQYFYTYGGGGTWEGEFEVGTDSTICVTYVTGQTRCDLYVQSGDRLTVITEEGLRFPIKEISLR</sequence>
<reference evidence="2 3" key="1">
    <citation type="submission" date="2023-01" db="EMBL/GenBank/DDBJ databases">
        <authorList>
            <person name="Yoon J.-W."/>
        </authorList>
    </citation>
    <scope>NUCLEOTIDE SEQUENCE [LARGE SCALE GENOMIC DNA]</scope>
    <source>
        <strain evidence="2 3">KMU-50</strain>
    </source>
</reference>
<evidence type="ECO:0008006" key="4">
    <source>
        <dbReference type="Google" id="ProtNLM"/>
    </source>
</evidence>
<dbReference type="RefSeq" id="WP_271054050.1">
    <property type="nucleotide sequence ID" value="NZ_JAQIIO010000004.1"/>
</dbReference>
<gene>
    <name evidence="2" type="ORF">O2N63_09635</name>
</gene>
<accession>A0ABT4W1G0</accession>
<evidence type="ECO:0000313" key="3">
    <source>
        <dbReference type="Proteomes" id="UP001528040"/>
    </source>
</evidence>
<organism evidence="2 3">
    <name type="scientific">Aliiroseovarius salicola</name>
    <dbReference type="NCBI Taxonomy" id="3009082"/>
    <lineage>
        <taxon>Bacteria</taxon>
        <taxon>Pseudomonadati</taxon>
        <taxon>Pseudomonadota</taxon>
        <taxon>Alphaproteobacteria</taxon>
        <taxon>Rhodobacterales</taxon>
        <taxon>Paracoccaceae</taxon>
        <taxon>Aliiroseovarius</taxon>
    </lineage>
</organism>
<dbReference type="EMBL" id="JAQIIO010000004">
    <property type="protein sequence ID" value="MDA5094346.1"/>
    <property type="molecule type" value="Genomic_DNA"/>
</dbReference>
<evidence type="ECO:0000313" key="2">
    <source>
        <dbReference type="EMBL" id="MDA5094346.1"/>
    </source>
</evidence>
<proteinExistence type="predicted"/>
<feature type="signal peptide" evidence="1">
    <location>
        <begin position="1"/>
        <end position="19"/>
    </location>
</feature>
<feature type="chain" id="PRO_5045840234" description="DUF995 domain-containing protein" evidence="1">
    <location>
        <begin position="20"/>
        <end position="122"/>
    </location>
</feature>
<keyword evidence="1" id="KW-0732">Signal</keyword>
<name>A0ABT4W1G0_9RHOB</name>
<protein>
    <recommendedName>
        <fullName evidence="4">DUF995 domain-containing protein</fullName>
    </recommendedName>
</protein>
<comment type="caution">
    <text evidence="2">The sequence shown here is derived from an EMBL/GenBank/DDBJ whole genome shotgun (WGS) entry which is preliminary data.</text>
</comment>
<evidence type="ECO:0000256" key="1">
    <source>
        <dbReference type="SAM" id="SignalP"/>
    </source>
</evidence>
<dbReference type="Proteomes" id="UP001528040">
    <property type="component" value="Unassembled WGS sequence"/>
</dbReference>
<keyword evidence="3" id="KW-1185">Reference proteome</keyword>